<dbReference type="EMBL" id="CP029145">
    <property type="protein sequence ID" value="AWM33132.1"/>
    <property type="molecule type" value="Genomic_DNA"/>
</dbReference>
<dbReference type="AlphaFoldDB" id="A0A2Z3GM06"/>
<keyword evidence="1" id="KW-0812">Transmembrane</keyword>
<evidence type="ECO:0000313" key="3">
    <source>
        <dbReference type="Proteomes" id="UP000245999"/>
    </source>
</evidence>
<keyword evidence="1" id="KW-1133">Transmembrane helix</keyword>
<dbReference type="KEGG" id="hnv:DDQ68_10295"/>
<feature type="transmembrane region" description="Helical" evidence="1">
    <location>
        <begin position="53"/>
        <end position="75"/>
    </location>
</feature>
<evidence type="ECO:0000313" key="2">
    <source>
        <dbReference type="EMBL" id="AWM33132.1"/>
    </source>
</evidence>
<protein>
    <submittedName>
        <fullName evidence="2">Uncharacterized protein</fullName>
    </submittedName>
</protein>
<keyword evidence="3" id="KW-1185">Reference proteome</keyword>
<gene>
    <name evidence="2" type="ORF">DDQ68_10295</name>
</gene>
<accession>A0A2Z3GM06</accession>
<evidence type="ECO:0000256" key="1">
    <source>
        <dbReference type="SAM" id="Phobius"/>
    </source>
</evidence>
<organism evidence="2 3">
    <name type="scientific">Hymenobacter nivis</name>
    <dbReference type="NCBI Taxonomy" id="1850093"/>
    <lineage>
        <taxon>Bacteria</taxon>
        <taxon>Pseudomonadati</taxon>
        <taxon>Bacteroidota</taxon>
        <taxon>Cytophagia</taxon>
        <taxon>Cytophagales</taxon>
        <taxon>Hymenobacteraceae</taxon>
        <taxon>Hymenobacter</taxon>
    </lineage>
</organism>
<feature type="transmembrane region" description="Helical" evidence="1">
    <location>
        <begin position="12"/>
        <end position="33"/>
    </location>
</feature>
<proteinExistence type="predicted"/>
<keyword evidence="1" id="KW-0472">Membrane</keyword>
<name>A0A2Z3GM06_9BACT</name>
<dbReference type="Proteomes" id="UP000245999">
    <property type="component" value="Chromosome"/>
</dbReference>
<sequence>MRRGQLRSPGGMARPALLVGLVAVYLEWSVYLTMLFGTKAPAATAEPGVALKVISSAGLSVASTSFSPSLFTAILA</sequence>
<reference evidence="3" key="1">
    <citation type="submission" date="2018-04" db="EMBL/GenBank/DDBJ databases">
        <title>Complete genome of Antarctic heterotrophic bacterium Hymenobacter nivis.</title>
        <authorList>
            <person name="Terashima M."/>
        </authorList>
    </citation>
    <scope>NUCLEOTIDE SEQUENCE [LARGE SCALE GENOMIC DNA]</scope>
    <source>
        <strain evidence="3">NBRC 111535</strain>
    </source>
</reference>